<evidence type="ECO:0000313" key="1">
    <source>
        <dbReference type="EMBL" id="GGM75750.1"/>
    </source>
</evidence>
<gene>
    <name evidence="1" type="ORF">GCM10012275_53070</name>
</gene>
<organism evidence="1 2">
    <name type="scientific">Longimycelium tulufanense</name>
    <dbReference type="NCBI Taxonomy" id="907463"/>
    <lineage>
        <taxon>Bacteria</taxon>
        <taxon>Bacillati</taxon>
        <taxon>Actinomycetota</taxon>
        <taxon>Actinomycetes</taxon>
        <taxon>Pseudonocardiales</taxon>
        <taxon>Pseudonocardiaceae</taxon>
        <taxon>Longimycelium</taxon>
    </lineage>
</organism>
<dbReference type="AlphaFoldDB" id="A0A8J3FX04"/>
<dbReference type="EMBL" id="BMMK01000035">
    <property type="protein sequence ID" value="GGM75750.1"/>
    <property type="molecule type" value="Genomic_DNA"/>
</dbReference>
<dbReference type="RefSeq" id="WP_189061151.1">
    <property type="nucleotide sequence ID" value="NZ_BMMK01000035.1"/>
</dbReference>
<reference evidence="1" key="1">
    <citation type="journal article" date="2014" name="Int. J. Syst. Evol. Microbiol.">
        <title>Complete genome sequence of Corynebacterium casei LMG S-19264T (=DSM 44701T), isolated from a smear-ripened cheese.</title>
        <authorList>
            <consortium name="US DOE Joint Genome Institute (JGI-PGF)"/>
            <person name="Walter F."/>
            <person name="Albersmeier A."/>
            <person name="Kalinowski J."/>
            <person name="Ruckert C."/>
        </authorList>
    </citation>
    <scope>NUCLEOTIDE SEQUENCE</scope>
    <source>
        <strain evidence="1">CGMCC 4.5737</strain>
    </source>
</reference>
<evidence type="ECO:0000313" key="2">
    <source>
        <dbReference type="Proteomes" id="UP000637578"/>
    </source>
</evidence>
<keyword evidence="2" id="KW-1185">Reference proteome</keyword>
<dbReference type="Proteomes" id="UP000637578">
    <property type="component" value="Unassembled WGS sequence"/>
</dbReference>
<accession>A0A8J3FX04</accession>
<proteinExistence type="predicted"/>
<sequence length="158" mass="18348">MIIHPVTVILARPTTRLGRTRITLTPGVIDEWAEEMFGHGMCHALASAIHAITDWPFAIIEQREWYEWRAKHVGVVTPKGYFLDIRGTHLMQIRDEGRIRRPAMLRDVMAAFGLTIVYGLSWSESQRSDWWTKLFPAEANEIIWQFATQLIFRARCAR</sequence>
<protein>
    <submittedName>
        <fullName evidence="1">Uncharacterized protein</fullName>
    </submittedName>
</protein>
<reference evidence="1" key="2">
    <citation type="submission" date="2020-09" db="EMBL/GenBank/DDBJ databases">
        <authorList>
            <person name="Sun Q."/>
            <person name="Zhou Y."/>
        </authorList>
    </citation>
    <scope>NUCLEOTIDE SEQUENCE</scope>
    <source>
        <strain evidence="1">CGMCC 4.5737</strain>
    </source>
</reference>
<name>A0A8J3FX04_9PSEU</name>
<comment type="caution">
    <text evidence="1">The sequence shown here is derived from an EMBL/GenBank/DDBJ whole genome shotgun (WGS) entry which is preliminary data.</text>
</comment>